<keyword evidence="10 14" id="KW-0472">Membrane</keyword>
<dbReference type="PANTHER" id="PTHR48086">
    <property type="entry name" value="SODIUM/PROLINE SYMPORTER-RELATED"/>
    <property type="match status" value="1"/>
</dbReference>
<feature type="transmembrane region" description="Helical" evidence="14">
    <location>
        <begin position="70"/>
        <end position="91"/>
    </location>
</feature>
<dbReference type="AlphaFoldDB" id="A0A450U5F6"/>
<evidence type="ECO:0000256" key="5">
    <source>
        <dbReference type="ARBA" id="ARBA00022692"/>
    </source>
</evidence>
<feature type="transmembrane region" description="Helical" evidence="14">
    <location>
        <begin position="379"/>
        <end position="400"/>
    </location>
</feature>
<feature type="transmembrane region" description="Helical" evidence="14">
    <location>
        <begin position="179"/>
        <end position="201"/>
    </location>
</feature>
<keyword evidence="8" id="KW-0915">Sodium</keyword>
<dbReference type="InterPro" id="IPR001734">
    <property type="entry name" value="Na/solute_symporter"/>
</dbReference>
<keyword evidence="9" id="KW-0406">Ion transport</keyword>
<evidence type="ECO:0000256" key="12">
    <source>
        <dbReference type="ARBA" id="ARBA00033708"/>
    </source>
</evidence>
<evidence type="ECO:0000256" key="10">
    <source>
        <dbReference type="ARBA" id="ARBA00023136"/>
    </source>
</evidence>
<comment type="subcellular location">
    <subcellularLocation>
        <location evidence="1">Cell membrane</location>
        <topology evidence="1">Multi-pass membrane protein</topology>
    </subcellularLocation>
</comment>
<feature type="transmembrane region" description="Helical" evidence="14">
    <location>
        <begin position="42"/>
        <end position="64"/>
    </location>
</feature>
<feature type="transmembrane region" description="Helical" evidence="14">
    <location>
        <begin position="221"/>
        <end position="241"/>
    </location>
</feature>
<evidence type="ECO:0000256" key="11">
    <source>
        <dbReference type="ARBA" id="ARBA00023201"/>
    </source>
</evidence>
<dbReference type="Gene3D" id="1.20.1730.10">
    <property type="entry name" value="Sodium/glucose cotransporter"/>
    <property type="match status" value="1"/>
</dbReference>
<dbReference type="Pfam" id="PF00474">
    <property type="entry name" value="SSF"/>
    <property type="match status" value="1"/>
</dbReference>
<dbReference type="PANTHER" id="PTHR48086:SF3">
    <property type="entry name" value="SODIUM_PROLINE SYMPORTER"/>
    <property type="match status" value="1"/>
</dbReference>
<dbReference type="GO" id="GO:0006814">
    <property type="term" value="P:sodium ion transport"/>
    <property type="evidence" value="ECO:0007669"/>
    <property type="project" value="UniProtKB-KW"/>
</dbReference>
<keyword evidence="6" id="KW-0769">Symport</keyword>
<evidence type="ECO:0000256" key="7">
    <source>
        <dbReference type="ARBA" id="ARBA00022989"/>
    </source>
</evidence>
<evidence type="ECO:0000256" key="9">
    <source>
        <dbReference type="ARBA" id="ARBA00023065"/>
    </source>
</evidence>
<keyword evidence="4" id="KW-1003">Cell membrane</keyword>
<feature type="transmembrane region" description="Helical" evidence="14">
    <location>
        <begin position="354"/>
        <end position="373"/>
    </location>
</feature>
<dbReference type="EMBL" id="CAADFF010000003">
    <property type="protein sequence ID" value="VFJ86417.1"/>
    <property type="molecule type" value="Genomic_DNA"/>
</dbReference>
<reference evidence="15" key="1">
    <citation type="submission" date="2019-02" db="EMBL/GenBank/DDBJ databases">
        <authorList>
            <person name="Gruber-Vodicka R. H."/>
            <person name="Seah K. B. B."/>
        </authorList>
    </citation>
    <scope>NUCLEOTIDE SEQUENCE</scope>
    <source>
        <strain evidence="15">BECK_M7</strain>
    </source>
</reference>
<feature type="transmembrane region" description="Helical" evidence="14">
    <location>
        <begin position="431"/>
        <end position="449"/>
    </location>
</feature>
<evidence type="ECO:0000256" key="13">
    <source>
        <dbReference type="RuleBase" id="RU362091"/>
    </source>
</evidence>
<feature type="transmembrane region" description="Helical" evidence="14">
    <location>
        <begin position="261"/>
        <end position="286"/>
    </location>
</feature>
<keyword evidence="3" id="KW-0813">Transport</keyword>
<name>A0A450U5F6_9GAMM</name>
<evidence type="ECO:0000256" key="4">
    <source>
        <dbReference type="ARBA" id="ARBA00022475"/>
    </source>
</evidence>
<evidence type="ECO:0000256" key="1">
    <source>
        <dbReference type="ARBA" id="ARBA00004651"/>
    </source>
</evidence>
<feature type="transmembrane region" description="Helical" evidence="14">
    <location>
        <begin position="120"/>
        <end position="147"/>
    </location>
</feature>
<dbReference type="InterPro" id="IPR038377">
    <property type="entry name" value="Na/Glc_symporter_sf"/>
</dbReference>
<organism evidence="15">
    <name type="scientific">Candidatus Kentrum sp. LFY</name>
    <dbReference type="NCBI Taxonomy" id="2126342"/>
    <lineage>
        <taxon>Bacteria</taxon>
        <taxon>Pseudomonadati</taxon>
        <taxon>Pseudomonadota</taxon>
        <taxon>Gammaproteobacteria</taxon>
        <taxon>Candidatus Kentrum</taxon>
    </lineage>
</organism>
<evidence type="ECO:0000256" key="6">
    <source>
        <dbReference type="ARBA" id="ARBA00022847"/>
    </source>
</evidence>
<protein>
    <submittedName>
        <fullName evidence="15">Na+/proline symporter</fullName>
    </submittedName>
</protein>
<sequence length="452" mass="48652">MITTLDLSIIIGYLIAVFGIATFFSIGQGLEGFLVNSRATRLPFLVVSIVSTTVGAGFFLSVAAEGYESGISFGFTMIMVSIAASLTLAAISRKIKYLSDNDNSSTVPEFLSIRYQSRTVGFVAALITVFGYLFVTALQFVGIGAIGSVISGYDFKIILIIAGITTIAYTAIGGLRSNLFADALSFLIMVIVLVIIITLIITSEEIDLSKLPPTHLDVFAFSGVPFFFLSILLSIVSAFMFMELWQRIFSAKDYKVAQCAFLISAVLQPPLIGSGIILGLVASILYKDIDKSAGLFQVMVDFLPSGILGFGLVAVLAILMSTVNSLVLVGGSALFTNMLTTNNLYQNGDVRLRWVRFLTIAFGACALCLAFLLPDLVRLLLMGAFIMMPMCPAIIWTLFAKKLHPKSSIASMISGISVTIVLIPWMPDTAFAPGFLVSLLILVVAHLALRKK</sequence>
<evidence type="ECO:0000256" key="3">
    <source>
        <dbReference type="ARBA" id="ARBA00022448"/>
    </source>
</evidence>
<feature type="transmembrane region" description="Helical" evidence="14">
    <location>
        <begin position="6"/>
        <end position="30"/>
    </location>
</feature>
<feature type="transmembrane region" description="Helical" evidence="14">
    <location>
        <begin position="407"/>
        <end position="425"/>
    </location>
</feature>
<feature type="transmembrane region" description="Helical" evidence="14">
    <location>
        <begin position="306"/>
        <end position="334"/>
    </location>
</feature>
<dbReference type="InterPro" id="IPR050277">
    <property type="entry name" value="Sodium:Solute_Symporter"/>
</dbReference>
<proteinExistence type="inferred from homology"/>
<keyword evidence="11" id="KW-0739">Sodium transport</keyword>
<comment type="similarity">
    <text evidence="2 13">Belongs to the sodium:solute symporter (SSF) (TC 2.A.21) family.</text>
</comment>
<feature type="transmembrane region" description="Helical" evidence="14">
    <location>
        <begin position="153"/>
        <end position="172"/>
    </location>
</feature>
<keyword evidence="7 14" id="KW-1133">Transmembrane helix</keyword>
<evidence type="ECO:0000313" key="15">
    <source>
        <dbReference type="EMBL" id="VFJ86417.1"/>
    </source>
</evidence>
<evidence type="ECO:0000256" key="2">
    <source>
        <dbReference type="ARBA" id="ARBA00006434"/>
    </source>
</evidence>
<evidence type="ECO:0000256" key="14">
    <source>
        <dbReference type="SAM" id="Phobius"/>
    </source>
</evidence>
<keyword evidence="5 14" id="KW-0812">Transmembrane</keyword>
<dbReference type="GO" id="GO:0005886">
    <property type="term" value="C:plasma membrane"/>
    <property type="evidence" value="ECO:0007669"/>
    <property type="project" value="UniProtKB-SubCell"/>
</dbReference>
<gene>
    <name evidence="15" type="ORF">BECKLFY1418B_GA0070995_100319</name>
</gene>
<dbReference type="GO" id="GO:0015293">
    <property type="term" value="F:symporter activity"/>
    <property type="evidence" value="ECO:0007669"/>
    <property type="project" value="UniProtKB-KW"/>
</dbReference>
<dbReference type="PROSITE" id="PS50283">
    <property type="entry name" value="NA_SOLUT_SYMP_3"/>
    <property type="match status" value="1"/>
</dbReference>
<evidence type="ECO:0000256" key="8">
    <source>
        <dbReference type="ARBA" id="ARBA00023053"/>
    </source>
</evidence>
<accession>A0A450U5F6</accession>
<comment type="catalytic activity">
    <reaction evidence="12">
        <text>L-proline(in) + Na(+)(in) = L-proline(out) + Na(+)(out)</text>
        <dbReference type="Rhea" id="RHEA:28967"/>
        <dbReference type="ChEBI" id="CHEBI:29101"/>
        <dbReference type="ChEBI" id="CHEBI:60039"/>
    </reaction>
</comment>